<dbReference type="Proteomes" id="UP000239047">
    <property type="component" value="Unassembled WGS sequence"/>
</dbReference>
<protein>
    <submittedName>
        <fullName evidence="1">Uncharacterized protein</fullName>
    </submittedName>
</protein>
<proteinExistence type="predicted"/>
<evidence type="ECO:0000313" key="2">
    <source>
        <dbReference type="Proteomes" id="UP000239047"/>
    </source>
</evidence>
<accession>A0A2S5G9H0</accession>
<evidence type="ECO:0000313" key="1">
    <source>
        <dbReference type="EMBL" id="PPA69636.1"/>
    </source>
</evidence>
<organism evidence="1 2">
    <name type="scientific">Jeotgalibacillus proteolyticus</name>
    <dbReference type="NCBI Taxonomy" id="2082395"/>
    <lineage>
        <taxon>Bacteria</taxon>
        <taxon>Bacillati</taxon>
        <taxon>Bacillota</taxon>
        <taxon>Bacilli</taxon>
        <taxon>Bacillales</taxon>
        <taxon>Caryophanaceae</taxon>
        <taxon>Jeotgalibacillus</taxon>
    </lineage>
</organism>
<reference evidence="1 2" key="1">
    <citation type="submission" date="2018-02" db="EMBL/GenBank/DDBJ databases">
        <title>Jeotgalibacillus proteolyticum sp. nov. a protease producing bacterium isolated from ocean sediments of Laizhou Bay.</title>
        <authorList>
            <person name="Li Y."/>
        </authorList>
    </citation>
    <scope>NUCLEOTIDE SEQUENCE [LARGE SCALE GENOMIC DNA]</scope>
    <source>
        <strain evidence="1 2">22-7</strain>
    </source>
</reference>
<name>A0A2S5G9H0_9BACL</name>
<dbReference type="OrthoDB" id="9800974at2"/>
<keyword evidence="2" id="KW-1185">Reference proteome</keyword>
<dbReference type="EMBL" id="PREZ01000005">
    <property type="protein sequence ID" value="PPA69636.1"/>
    <property type="molecule type" value="Genomic_DNA"/>
</dbReference>
<sequence>MVRKQTWRCKRKRCKIHFKWGIFVSTYWSGIVNETHICFLEGVSTGEEPWARVEEIDVIYDGQTIEVEVTEKTHLVE</sequence>
<comment type="caution">
    <text evidence="1">The sequence shown here is derived from an EMBL/GenBank/DDBJ whole genome shotgun (WGS) entry which is preliminary data.</text>
</comment>
<dbReference type="AlphaFoldDB" id="A0A2S5G9H0"/>
<dbReference type="RefSeq" id="WP_104058629.1">
    <property type="nucleotide sequence ID" value="NZ_PREZ01000005.1"/>
</dbReference>
<gene>
    <name evidence="1" type="ORF">C4B60_13910</name>
</gene>